<keyword evidence="2" id="KW-1185">Reference proteome</keyword>
<evidence type="ECO:0000313" key="1">
    <source>
        <dbReference type="EMBL" id="NDU93996.1"/>
    </source>
</evidence>
<dbReference type="Proteomes" id="UP000474175">
    <property type="component" value="Unassembled WGS sequence"/>
</dbReference>
<reference evidence="1 2" key="1">
    <citation type="submission" date="2020-02" db="EMBL/GenBank/DDBJ databases">
        <title>Draft genome sequence of two Spirosoma agri KCTC 52727 and Spirosoma terrae KCTC 52035.</title>
        <authorList>
            <person name="Rojas J."/>
            <person name="Ambika Manirajan B."/>
            <person name="Suarez C."/>
            <person name="Ratering S."/>
            <person name="Schnell S."/>
        </authorList>
    </citation>
    <scope>NUCLEOTIDE SEQUENCE [LARGE SCALE GENOMIC DNA]</scope>
    <source>
        <strain evidence="1 2">KCTC 52035</strain>
    </source>
</reference>
<dbReference type="RefSeq" id="WP_163943010.1">
    <property type="nucleotide sequence ID" value="NZ_JAAFZH010000001.1"/>
</dbReference>
<organism evidence="1 2">
    <name type="scientific">Spirosoma terrae</name>
    <dbReference type="NCBI Taxonomy" id="1968276"/>
    <lineage>
        <taxon>Bacteria</taxon>
        <taxon>Pseudomonadati</taxon>
        <taxon>Bacteroidota</taxon>
        <taxon>Cytophagia</taxon>
        <taxon>Cytophagales</taxon>
        <taxon>Cytophagaceae</taxon>
        <taxon>Spirosoma</taxon>
    </lineage>
</organism>
<dbReference type="Pfam" id="PF13585">
    <property type="entry name" value="CHU_C"/>
    <property type="match status" value="1"/>
</dbReference>
<dbReference type="AlphaFoldDB" id="A0A6L9L0J1"/>
<sequence length="667" mass="71399">MRILRPWPLDSGVRARWIALIWTGLFVVLSVITQAQNYCVNPQGAAQGGFTLEKDRVCLGDPVRITASSPNVANVGYNFEYNGNGLPSSTTNQSNNLYNAPGSYTIIQVGSGGGAATGTIFCRVVTVLPRNPIKFTAKPCAGRQVTVNVELDASTGQYDNFIINWGDGQNSGPFSRTDIVNPQTHTYTGTITNPTIYILGTYNAPANCGLSIADARTTQQTVTLTSNASAPIINELTTTGDNTITIRYQATGTVQLLQKDASGIFAPNGQTGTGSGTFTVQANTKQVQCFQIQNQDACSNTATSKSDQVCSLVLDAKAASKQNDLSWPAYSGSGSVRRYTVSKGGSPIGSIVNPSASSYSDNNNIKCGVQYCYSIEATVTGTAQAIVKSNQACVTGIDNEPLEPFTNVLVSVENDKPRIVATLPATATSASYTMTISRSSSPTGPFQVIGTTNQNVFTDESANVSSGAYCYQLTYQTGCGQVSAPSATVCTVFLSSQSSSGIDWTTGSPFTPAAIDSYSLEIVDSVNNTKREISMGGNTHYEPDPADPTLQSQRYRVVTVSSTGVVSYSNFFTFRRDPKILVPDAFTPNGDGTNDTFLVKGIYVDQFRMTIFSRWGEPIFTTDDRTRGWDGTINGQLANPGQYMYRIEVIDLTNQKTVRTGALLLIR</sequence>
<accession>A0A6L9L0J1</accession>
<dbReference type="InterPro" id="IPR035986">
    <property type="entry name" value="PKD_dom_sf"/>
</dbReference>
<dbReference type="NCBIfam" id="TIGR04131">
    <property type="entry name" value="Bac_Flav_CTERM"/>
    <property type="match status" value="1"/>
</dbReference>
<name>A0A6L9L0J1_9BACT</name>
<evidence type="ECO:0000313" key="2">
    <source>
        <dbReference type="Proteomes" id="UP000474175"/>
    </source>
</evidence>
<dbReference type="InterPro" id="IPR026341">
    <property type="entry name" value="T9SS_type_B"/>
</dbReference>
<gene>
    <name evidence="1" type="ORF">GK108_03855</name>
</gene>
<comment type="caution">
    <text evidence="1">The sequence shown here is derived from an EMBL/GenBank/DDBJ whole genome shotgun (WGS) entry which is preliminary data.</text>
</comment>
<dbReference type="SUPFAM" id="SSF49299">
    <property type="entry name" value="PKD domain"/>
    <property type="match status" value="1"/>
</dbReference>
<dbReference type="EMBL" id="JAAFZH010000001">
    <property type="protein sequence ID" value="NDU93996.1"/>
    <property type="molecule type" value="Genomic_DNA"/>
</dbReference>
<protein>
    <submittedName>
        <fullName evidence="1">Gliding motility-associated C-terminal domain-containing protein</fullName>
    </submittedName>
</protein>
<proteinExistence type="predicted"/>